<dbReference type="EMBL" id="JARBHB010000007">
    <property type="protein sequence ID" value="KAJ8879466.1"/>
    <property type="molecule type" value="Genomic_DNA"/>
</dbReference>
<sequence length="238" mass="26738">MNPVTQDEGWMEVSISSSAIIDAITLLDYALCILEPGRNNPSPSPWRQGELLKPVSYAKECTGTKDFGWDRRGTSNEALMWESAGRTQLSSHQPCGEIRDVVPVVDTSPPIIYLLRQKEIQRQKLQEKQKKQKYGAKIMKKIEFVNKNDVEVERIINVNPSTMLIVGLVSPPFLPCVDMQQEYVSESNKELELIPCSENICPSVFSSANTCILADNILLSKFMICTKQSSLVRTLTEV</sequence>
<proteinExistence type="predicted"/>
<keyword evidence="2" id="KW-1185">Reference proteome</keyword>
<accession>A0ABQ9H592</accession>
<gene>
    <name evidence="1" type="ORF">PR048_020074</name>
</gene>
<protein>
    <submittedName>
        <fullName evidence="1">Uncharacterized protein</fullName>
    </submittedName>
</protein>
<dbReference type="Proteomes" id="UP001159363">
    <property type="component" value="Chromosome 6"/>
</dbReference>
<organism evidence="1 2">
    <name type="scientific">Dryococelus australis</name>
    <dbReference type="NCBI Taxonomy" id="614101"/>
    <lineage>
        <taxon>Eukaryota</taxon>
        <taxon>Metazoa</taxon>
        <taxon>Ecdysozoa</taxon>
        <taxon>Arthropoda</taxon>
        <taxon>Hexapoda</taxon>
        <taxon>Insecta</taxon>
        <taxon>Pterygota</taxon>
        <taxon>Neoptera</taxon>
        <taxon>Polyneoptera</taxon>
        <taxon>Phasmatodea</taxon>
        <taxon>Verophasmatodea</taxon>
        <taxon>Anareolatae</taxon>
        <taxon>Phasmatidae</taxon>
        <taxon>Eurycanthinae</taxon>
        <taxon>Dryococelus</taxon>
    </lineage>
</organism>
<comment type="caution">
    <text evidence="1">The sequence shown here is derived from an EMBL/GenBank/DDBJ whole genome shotgun (WGS) entry which is preliminary data.</text>
</comment>
<evidence type="ECO:0000313" key="1">
    <source>
        <dbReference type="EMBL" id="KAJ8879466.1"/>
    </source>
</evidence>
<name>A0ABQ9H592_9NEOP</name>
<reference evidence="1 2" key="1">
    <citation type="submission" date="2023-02" db="EMBL/GenBank/DDBJ databases">
        <title>LHISI_Scaffold_Assembly.</title>
        <authorList>
            <person name="Stuart O.P."/>
            <person name="Cleave R."/>
            <person name="Magrath M.J.L."/>
            <person name="Mikheyev A.S."/>
        </authorList>
    </citation>
    <scope>NUCLEOTIDE SEQUENCE [LARGE SCALE GENOMIC DNA]</scope>
    <source>
        <strain evidence="1">Daus_M_001</strain>
        <tissue evidence="1">Leg muscle</tissue>
    </source>
</reference>
<evidence type="ECO:0000313" key="2">
    <source>
        <dbReference type="Proteomes" id="UP001159363"/>
    </source>
</evidence>